<dbReference type="Pfam" id="PF08929">
    <property type="entry name" value="PoNi_C"/>
    <property type="match status" value="1"/>
</dbReference>
<gene>
    <name evidence="4" type="ORF">J3U88_02495</name>
    <name evidence="5" type="ORF">J3U88_09135</name>
</gene>
<feature type="region of interest" description="Disordered" evidence="1">
    <location>
        <begin position="258"/>
        <end position="278"/>
    </location>
</feature>
<dbReference type="EMBL" id="JAFREP010000006">
    <property type="protein sequence ID" value="MBO1318621.1"/>
    <property type="molecule type" value="Genomic_DNA"/>
</dbReference>
<dbReference type="InterPro" id="IPR028983">
    <property type="entry name" value="PA2201-like_C"/>
</dbReference>
<evidence type="ECO:0000256" key="1">
    <source>
        <dbReference type="SAM" id="MobiDB-lite"/>
    </source>
</evidence>
<evidence type="ECO:0000313" key="6">
    <source>
        <dbReference type="Proteomes" id="UP000664417"/>
    </source>
</evidence>
<evidence type="ECO:0000313" key="4">
    <source>
        <dbReference type="EMBL" id="MBO1317314.1"/>
    </source>
</evidence>
<sequence length="278" mass="31359">MAHRAFFASEGYFEQDVARRKKSVAEFEASVREAEENNGDTALYLYPLFIRRYKLAVSLYSAGGNLDEVKQLFAECLKALCAYQQSPGFQPLDLNDLEQYTYAVEILALGLLFDVPREWFEAVVKVVEAAPAGKTPPRDFVLDFLISCWDAGREPVETLLHPEPYEALKDVCQVENDDDRLLAVLRFLDRYREGTESLPWSQSHMDNDGQYFGFWSFALAAVVHELGFSDEAFAMNMLYPGDLAGHRDPDLGVQVEPPEITPPEIAKPSMELGVSLED</sequence>
<proteinExistence type="predicted"/>
<evidence type="ECO:0000259" key="3">
    <source>
        <dbReference type="Pfam" id="PF08929"/>
    </source>
</evidence>
<feature type="domain" description="PoNi C-terminal" evidence="3">
    <location>
        <begin position="138"/>
        <end position="243"/>
    </location>
</feature>
<feature type="domain" description="PoNi N-terminal" evidence="2">
    <location>
        <begin position="14"/>
        <end position="123"/>
    </location>
</feature>
<accession>A0A8J7U4S9</accession>
<dbReference type="EMBL" id="JAFREP010000002">
    <property type="protein sequence ID" value="MBO1317314.1"/>
    <property type="molecule type" value="Genomic_DNA"/>
</dbReference>
<dbReference type="InterPro" id="IPR015024">
    <property type="entry name" value="PoNi_N"/>
</dbReference>
<dbReference type="Proteomes" id="UP000664417">
    <property type="component" value="Unassembled WGS sequence"/>
</dbReference>
<dbReference type="RefSeq" id="WP_207856551.1">
    <property type="nucleotide sequence ID" value="NZ_JAFREP010000002.1"/>
</dbReference>
<evidence type="ECO:0000259" key="2">
    <source>
        <dbReference type="Pfam" id="PF08928"/>
    </source>
</evidence>
<dbReference type="AlphaFoldDB" id="A0A8J7U4S9"/>
<comment type="caution">
    <text evidence="5">The sequence shown here is derived from an EMBL/GenBank/DDBJ whole genome shotgun (WGS) entry which is preliminary data.</text>
</comment>
<dbReference type="InterPro" id="IPR015025">
    <property type="entry name" value="PoNi_C"/>
</dbReference>
<keyword evidence="6" id="KW-1185">Reference proteome</keyword>
<name>A0A8J7U4S9_9BACT</name>
<organism evidence="5 6">
    <name type="scientific">Acanthopleuribacter pedis</name>
    <dbReference type="NCBI Taxonomy" id="442870"/>
    <lineage>
        <taxon>Bacteria</taxon>
        <taxon>Pseudomonadati</taxon>
        <taxon>Acidobacteriota</taxon>
        <taxon>Holophagae</taxon>
        <taxon>Acanthopleuribacterales</taxon>
        <taxon>Acanthopleuribacteraceae</taxon>
        <taxon>Acanthopleuribacter</taxon>
    </lineage>
</organism>
<dbReference type="Gene3D" id="1.10.3920.10">
    <property type="entry name" value="PA2201 C-terminal domain-like"/>
    <property type="match status" value="1"/>
</dbReference>
<protein>
    <submittedName>
        <fullName evidence="5">DUF1911 domain-containing protein</fullName>
    </submittedName>
</protein>
<evidence type="ECO:0000313" key="5">
    <source>
        <dbReference type="EMBL" id="MBO1318621.1"/>
    </source>
</evidence>
<dbReference type="SUPFAM" id="SSF140731">
    <property type="entry name" value="PA2201 C-terminal domain-like"/>
    <property type="match status" value="1"/>
</dbReference>
<reference evidence="5" key="1">
    <citation type="submission" date="2021-03" db="EMBL/GenBank/DDBJ databases">
        <authorList>
            <person name="Wang G."/>
        </authorList>
    </citation>
    <scope>NUCLEOTIDE SEQUENCE</scope>
    <source>
        <strain evidence="5">KCTC 12899</strain>
    </source>
</reference>
<dbReference type="Pfam" id="PF08928">
    <property type="entry name" value="PoNi_N"/>
    <property type="match status" value="1"/>
</dbReference>